<sequence>MQKSLSELTFEKEIIKSLDDNGWHYRPDLSHSTEEKLLSNWREVLNRQNVERLKDTPLTDEEFEQIKSQVFAINSPLEAARFLSTGQVIISREINGQKSDLILECFWSHDVAGGKNSYEVVNQITRKKNRATGQDHRFDVTLLISGIPVIHLELKREGVSIEQAYWQIRDYMGNGDFGGFYSLVQIFGILNGSESRYFARPTDYRSFNYTFCFGWADEKTNQPIQESSQFIKHALRVPMGHKLMSLYTIADKPKGILKVLRSYQIYAVENILTRLRKSQFNGSAQDILGGYIWHTTGSGKTMTSFKTAELASQLVNVDKVVFLADRNELVKQTVTEYSGFVDDEEEITATKNSSKLLTALLDPHQKLIVTSIQKMAIVAEKGKQKKLENTNIVFIVDEAHRSTAGEMLIRIRENYPTAVWFGFTGTPIFDDNNKGTKTADLFGNPLHVYSVADGIFDKNVLGFDVRKNYPIPLRTLRNGIAKWKDPSMGEVYRDYLDKKKVSDLEIEQELSKSLYEKEKWVQQVSNYILDCWEQNSYNRQFSAMLAVNDIKSANRYFKVLKDNPLGLKIAVIYDPNGEYNEGSFEDISDLENAIIHYNQQFSTHFGLESVPQYKEDLMRRLARRDEFKKITTENHDQQLDLVIVVWQLLTGFDAPYLNTLYLDKVLDYANLIQAFSRTNRVLNEQKPYGIIEYFRSPILMSENIEKAFKLYSNKNASGAFFVPSKEENIAKINRTFEEISQLFPEKVDTTSGEILPNFYQLPEDEESQKQFAKFFNEFEKTMIALRQQGFAWDNPKETKKVIFSESQYRELQARYADLDKINREPGVKKAKFEIDPNLVSGTSTMIDEDYLMKLINELAQAETKRAEEIQERIEPLFNQLRENDRLHADQIVDDVKTGKLAKVDSFFATLDQYRMRAEHNQIQNFISQFGLDRECFGKLQAHHVLGKDDWKDFGLLDNLVKSADMNLVITQFSQEKPDEKPNALKLKGYLRDKIKTEIERIILAR</sequence>
<comment type="caution">
    <text evidence="12">The sequence shown here is derived from an EMBL/GenBank/DDBJ whole genome shotgun (WGS) entry which is preliminary data.</text>
</comment>
<comment type="function">
    <text evidence="10">Subunit R is required for both nuclease and ATPase activities, but not for modification.</text>
</comment>
<dbReference type="InterPro" id="IPR022625">
    <property type="entry name" value="TypeI_RM_Rsu_C"/>
</dbReference>
<dbReference type="SMART" id="SM00487">
    <property type="entry name" value="DEXDc"/>
    <property type="match status" value="1"/>
</dbReference>
<evidence type="ECO:0000256" key="9">
    <source>
        <dbReference type="ARBA" id="ARBA00023125"/>
    </source>
</evidence>
<keyword evidence="9 10" id="KW-0238">DNA-binding</keyword>
<dbReference type="STRING" id="735.B0185_01185"/>
<dbReference type="PANTHER" id="PTHR30195:SF16">
    <property type="entry name" value="TYPE I RESTRICTION ENZYME ENDONUCLEASE SUBUNIT"/>
    <property type="match status" value="1"/>
</dbReference>
<dbReference type="PROSITE" id="PS51192">
    <property type="entry name" value="HELICASE_ATP_BIND_1"/>
    <property type="match status" value="1"/>
</dbReference>
<dbReference type="Proteomes" id="UP000253999">
    <property type="component" value="Unassembled WGS sequence"/>
</dbReference>
<dbReference type="CDD" id="cd22332">
    <property type="entry name" value="HsdR_N"/>
    <property type="match status" value="1"/>
</dbReference>
<comment type="subunit">
    <text evidence="10">The type I restriction/modification system is composed of three polypeptides R, M and S.</text>
</comment>
<dbReference type="NCBIfam" id="TIGR00348">
    <property type="entry name" value="hsdR"/>
    <property type="match status" value="1"/>
</dbReference>
<dbReference type="InterPro" id="IPR055180">
    <property type="entry name" value="HsdR_RecA-like_helicase_dom_2"/>
</dbReference>
<dbReference type="Pfam" id="PF12008">
    <property type="entry name" value="EcoR124_C"/>
    <property type="match status" value="1"/>
</dbReference>
<dbReference type="Pfam" id="PF04313">
    <property type="entry name" value="HSDR_N"/>
    <property type="match status" value="1"/>
</dbReference>
<protein>
    <recommendedName>
        <fullName evidence="10">Type I restriction enzyme endonuclease subunit</fullName>
        <shortName evidence="10">R protein</shortName>
        <ecNumber evidence="10">3.1.21.3</ecNumber>
    </recommendedName>
</protein>
<keyword evidence="6 12" id="KW-0255">Endonuclease</keyword>
<dbReference type="GO" id="GO:0005524">
    <property type="term" value="F:ATP binding"/>
    <property type="evidence" value="ECO:0007669"/>
    <property type="project" value="UniProtKB-KW"/>
</dbReference>
<dbReference type="AlphaFoldDB" id="A0A369ZGQ3"/>
<dbReference type="InterPro" id="IPR004473">
    <property type="entry name" value="Restrct_endonuc_typeI_HsdR"/>
</dbReference>
<evidence type="ECO:0000259" key="11">
    <source>
        <dbReference type="PROSITE" id="PS51192"/>
    </source>
</evidence>
<accession>A0A369ZGQ3</accession>
<evidence type="ECO:0000256" key="3">
    <source>
        <dbReference type="ARBA" id="ARBA00022722"/>
    </source>
</evidence>
<evidence type="ECO:0000256" key="2">
    <source>
        <dbReference type="ARBA" id="ARBA00008598"/>
    </source>
</evidence>
<evidence type="ECO:0000256" key="10">
    <source>
        <dbReference type="RuleBase" id="RU364115"/>
    </source>
</evidence>
<comment type="catalytic activity">
    <reaction evidence="1 10">
        <text>Endonucleolytic cleavage of DNA to give random double-stranded fragments with terminal 5'-phosphates, ATP is simultaneously hydrolyzed.</text>
        <dbReference type="EC" id="3.1.21.3"/>
    </reaction>
</comment>
<evidence type="ECO:0000313" key="12">
    <source>
        <dbReference type="EMBL" id="RDF03999.1"/>
    </source>
</evidence>
<evidence type="ECO:0000256" key="6">
    <source>
        <dbReference type="ARBA" id="ARBA00022759"/>
    </source>
</evidence>
<feature type="domain" description="Helicase ATP-binding" evidence="11">
    <location>
        <begin position="281"/>
        <end position="445"/>
    </location>
</feature>
<dbReference type="SUPFAM" id="SSF52540">
    <property type="entry name" value="P-loop containing nucleoside triphosphate hydrolases"/>
    <property type="match status" value="2"/>
</dbReference>
<dbReference type="RefSeq" id="WP_111312988.1">
    <property type="nucleotide sequence ID" value="NZ_QEQD01000005.1"/>
</dbReference>
<evidence type="ECO:0000256" key="5">
    <source>
        <dbReference type="ARBA" id="ARBA00022747"/>
    </source>
</evidence>
<keyword evidence="3" id="KW-0540">Nuclease</keyword>
<dbReference type="EC" id="3.1.21.3" evidence="10"/>
<dbReference type="GO" id="GO:0003677">
    <property type="term" value="F:DNA binding"/>
    <property type="evidence" value="ECO:0007669"/>
    <property type="project" value="UniProtKB-KW"/>
</dbReference>
<dbReference type="InterPro" id="IPR051268">
    <property type="entry name" value="Type-I_R_enzyme_R_subunit"/>
</dbReference>
<keyword evidence="5 10" id="KW-0680">Restriction system</keyword>
<evidence type="ECO:0000256" key="7">
    <source>
        <dbReference type="ARBA" id="ARBA00022801"/>
    </source>
</evidence>
<dbReference type="InterPro" id="IPR027417">
    <property type="entry name" value="P-loop_NTPase"/>
</dbReference>
<dbReference type="Pfam" id="PF22679">
    <property type="entry name" value="T1R_D3-like"/>
    <property type="match status" value="1"/>
</dbReference>
<dbReference type="GO" id="GO:0009307">
    <property type="term" value="P:DNA restriction-modification system"/>
    <property type="evidence" value="ECO:0007669"/>
    <property type="project" value="UniProtKB-KW"/>
</dbReference>
<dbReference type="Gene3D" id="3.90.1570.50">
    <property type="match status" value="1"/>
</dbReference>
<dbReference type="EMBL" id="QEQD01000005">
    <property type="protein sequence ID" value="RDF03999.1"/>
    <property type="molecule type" value="Genomic_DNA"/>
</dbReference>
<reference evidence="12 13" key="1">
    <citation type="submission" date="2018-05" db="EMBL/GenBank/DDBJ databases">
        <title>Draft Genome Sequences for a Diverse set of 7 Haemophilus Species.</title>
        <authorList>
            <person name="Nichols M."/>
            <person name="Topaz N."/>
            <person name="Wang X."/>
            <person name="Wang X."/>
            <person name="Boxrud D."/>
        </authorList>
    </citation>
    <scope>NUCLEOTIDE SEQUENCE [LARGE SCALE GENOMIC DNA]</scope>
    <source>
        <strain evidence="12 13">C2010039593</strain>
    </source>
</reference>
<evidence type="ECO:0000256" key="1">
    <source>
        <dbReference type="ARBA" id="ARBA00000851"/>
    </source>
</evidence>
<keyword evidence="7 10" id="KW-0378">Hydrolase</keyword>
<evidence type="ECO:0000256" key="4">
    <source>
        <dbReference type="ARBA" id="ARBA00022741"/>
    </source>
</evidence>
<dbReference type="GO" id="GO:0009035">
    <property type="term" value="F:type I site-specific deoxyribonuclease activity"/>
    <property type="evidence" value="ECO:0007669"/>
    <property type="project" value="UniProtKB-EC"/>
</dbReference>
<keyword evidence="4 10" id="KW-0547">Nucleotide-binding</keyword>
<comment type="similarity">
    <text evidence="2 10">Belongs to the HsdR family.</text>
</comment>
<dbReference type="InterPro" id="IPR040980">
    <property type="entry name" value="SWI2_SNF2"/>
</dbReference>
<evidence type="ECO:0000256" key="8">
    <source>
        <dbReference type="ARBA" id="ARBA00022840"/>
    </source>
</evidence>
<gene>
    <name evidence="12" type="ORF">DPV98_05570</name>
</gene>
<dbReference type="Gene3D" id="3.40.50.300">
    <property type="entry name" value="P-loop containing nucleotide triphosphate hydrolases"/>
    <property type="match status" value="2"/>
</dbReference>
<dbReference type="CDD" id="cd18800">
    <property type="entry name" value="SF2_C_EcoR124I-like"/>
    <property type="match status" value="1"/>
</dbReference>
<dbReference type="REBASE" id="300437">
    <property type="entry name" value="Hpa9593ORF5585P"/>
</dbReference>
<keyword evidence="8 10" id="KW-0067">ATP-binding</keyword>
<name>A0A369ZGQ3_HAEPH</name>
<proteinExistence type="inferred from homology"/>
<organism evidence="12 13">
    <name type="scientific">Haemophilus parahaemolyticus</name>
    <dbReference type="NCBI Taxonomy" id="735"/>
    <lineage>
        <taxon>Bacteria</taxon>
        <taxon>Pseudomonadati</taxon>
        <taxon>Pseudomonadota</taxon>
        <taxon>Gammaproteobacteria</taxon>
        <taxon>Pasteurellales</taxon>
        <taxon>Pasteurellaceae</taxon>
        <taxon>Haemophilus</taxon>
    </lineage>
</organism>
<dbReference type="InterPro" id="IPR014001">
    <property type="entry name" value="Helicase_ATP-bd"/>
</dbReference>
<dbReference type="Pfam" id="PF18766">
    <property type="entry name" value="SWI2_SNF2"/>
    <property type="match status" value="1"/>
</dbReference>
<dbReference type="InterPro" id="IPR007409">
    <property type="entry name" value="Restrct_endonuc_type1_HsdR_N"/>
</dbReference>
<dbReference type="PANTHER" id="PTHR30195">
    <property type="entry name" value="TYPE I SITE-SPECIFIC DEOXYRIBONUCLEASE PROTEIN SUBUNIT M AND R"/>
    <property type="match status" value="1"/>
</dbReference>
<evidence type="ECO:0000313" key="13">
    <source>
        <dbReference type="Proteomes" id="UP000253999"/>
    </source>
</evidence>